<dbReference type="PANTHER" id="PTHR39332:SF7">
    <property type="entry name" value="SRPBCC FAMILY PROTEIN"/>
    <property type="match status" value="1"/>
</dbReference>
<sequence length="145" mass="15647">MELLRMAREIRAEIDDVWSLVGNFGGLGRWIPEIGCTLEGDGSGAVRTITYPDGHVVCERLDALDDHDHVIAYTIVSGSAVPVENLSGTIRLRPGSAAGRTSVEWVVTATSDNGIDLAEPLMALAGRALDRTHRLEQAVRAGRRD</sequence>
<dbReference type="Gene3D" id="3.30.530.20">
    <property type="match status" value="1"/>
</dbReference>
<comment type="caution">
    <text evidence="1">The sequence shown here is derived from an EMBL/GenBank/DDBJ whole genome shotgun (WGS) entry which is preliminary data.</text>
</comment>
<dbReference type="CDD" id="cd07821">
    <property type="entry name" value="PYR_PYL_RCAR_like"/>
    <property type="match status" value="1"/>
</dbReference>
<proteinExistence type="predicted"/>
<organism evidence="1">
    <name type="scientific">Streptomyces sp. SID12501</name>
    <dbReference type="NCBI Taxonomy" id="2706042"/>
    <lineage>
        <taxon>Bacteria</taxon>
        <taxon>Bacillati</taxon>
        <taxon>Actinomycetota</taxon>
        <taxon>Actinomycetes</taxon>
        <taxon>Kitasatosporales</taxon>
        <taxon>Streptomycetaceae</taxon>
        <taxon>Streptomyces</taxon>
    </lineage>
</organism>
<protein>
    <submittedName>
        <fullName evidence="1">SRPBCC family protein</fullName>
    </submittedName>
</protein>
<dbReference type="PANTHER" id="PTHR39332">
    <property type="entry name" value="BLL4707 PROTEIN"/>
    <property type="match status" value="1"/>
</dbReference>
<reference evidence="1" key="1">
    <citation type="submission" date="2020-01" db="EMBL/GenBank/DDBJ databases">
        <title>Insect and environment-associated Actinomycetes.</title>
        <authorList>
            <person name="Currrie C."/>
            <person name="Chevrette M."/>
            <person name="Carlson C."/>
            <person name="Stubbendieck R."/>
            <person name="Wendt-Pienkowski E."/>
        </authorList>
    </citation>
    <scope>NUCLEOTIDE SEQUENCE</scope>
    <source>
        <strain evidence="1">SID12501</strain>
    </source>
</reference>
<dbReference type="EMBL" id="JAAGLU010000003">
    <property type="protein sequence ID" value="NEC85068.1"/>
    <property type="molecule type" value="Genomic_DNA"/>
</dbReference>
<dbReference type="RefSeq" id="WP_164312533.1">
    <property type="nucleotide sequence ID" value="NZ_JAAGLU010000003.1"/>
</dbReference>
<dbReference type="AlphaFoldDB" id="A0A6B3BIN0"/>
<dbReference type="Pfam" id="PF10604">
    <property type="entry name" value="Polyketide_cyc2"/>
    <property type="match status" value="1"/>
</dbReference>
<accession>A0A6B3BIN0</accession>
<dbReference type="InterPro" id="IPR023393">
    <property type="entry name" value="START-like_dom_sf"/>
</dbReference>
<dbReference type="InterPro" id="IPR019587">
    <property type="entry name" value="Polyketide_cyclase/dehydratase"/>
</dbReference>
<gene>
    <name evidence="1" type="ORF">G3I71_04160</name>
</gene>
<dbReference type="SUPFAM" id="SSF55961">
    <property type="entry name" value="Bet v1-like"/>
    <property type="match status" value="1"/>
</dbReference>
<evidence type="ECO:0000313" key="1">
    <source>
        <dbReference type="EMBL" id="NEC85068.1"/>
    </source>
</evidence>
<name>A0A6B3BIN0_9ACTN</name>